<dbReference type="eggNOG" id="ENOG502QT4P">
    <property type="taxonomic scope" value="Eukaryota"/>
</dbReference>
<evidence type="ECO:0000256" key="7">
    <source>
        <dbReference type="ARBA" id="ARBA00023136"/>
    </source>
</evidence>
<dbReference type="CDD" id="cd00096">
    <property type="entry name" value="Ig"/>
    <property type="match status" value="1"/>
</dbReference>
<feature type="region of interest" description="Disordered" evidence="12">
    <location>
        <begin position="1353"/>
        <end position="1408"/>
    </location>
</feature>
<feature type="domain" description="Ig-like" evidence="14">
    <location>
        <begin position="606"/>
        <end position="717"/>
    </location>
</feature>
<keyword evidence="3 13" id="KW-0812">Transmembrane</keyword>
<evidence type="ECO:0000256" key="2">
    <source>
        <dbReference type="ARBA" id="ARBA00022475"/>
    </source>
</evidence>
<dbReference type="GO" id="GO:0005886">
    <property type="term" value="C:plasma membrane"/>
    <property type="evidence" value="ECO:0007669"/>
    <property type="project" value="UniProtKB-SubCell"/>
</dbReference>
<dbReference type="FunFam" id="2.60.40.10:FF:001305">
    <property type="entry name" value="Cell adhesion molecule-related/down-regulated by oncogenes"/>
    <property type="match status" value="1"/>
</dbReference>
<evidence type="ECO:0000256" key="13">
    <source>
        <dbReference type="SAM" id="Phobius"/>
    </source>
</evidence>
<feature type="domain" description="Ig-like" evidence="14">
    <location>
        <begin position="355"/>
        <end position="441"/>
    </location>
</feature>
<evidence type="ECO:0000256" key="8">
    <source>
        <dbReference type="ARBA" id="ARBA00023157"/>
    </source>
</evidence>
<dbReference type="PROSITE" id="PS50835">
    <property type="entry name" value="IG_LIKE"/>
    <property type="match status" value="6"/>
</dbReference>
<gene>
    <name evidence="16" type="ORF">D623_10018947</name>
</gene>
<feature type="domain" description="Fibronectin type-III" evidence="15">
    <location>
        <begin position="919"/>
        <end position="1014"/>
    </location>
</feature>
<keyword evidence="4" id="KW-0732">Signal</keyword>
<feature type="domain" description="Fibronectin type-III" evidence="15">
    <location>
        <begin position="1025"/>
        <end position="1122"/>
    </location>
</feature>
<evidence type="ECO:0000256" key="6">
    <source>
        <dbReference type="ARBA" id="ARBA00022989"/>
    </source>
</evidence>
<feature type="region of interest" description="Disordered" evidence="12">
    <location>
        <begin position="1125"/>
        <end position="1150"/>
    </location>
</feature>
<keyword evidence="8" id="KW-1015">Disulfide bond</keyword>
<dbReference type="InterPro" id="IPR003961">
    <property type="entry name" value="FN3_dom"/>
</dbReference>
<feature type="domain" description="Ig-like" evidence="14">
    <location>
        <begin position="270"/>
        <end position="345"/>
    </location>
</feature>
<accession>S7N3E4</accession>
<dbReference type="SMART" id="SM00408">
    <property type="entry name" value="IGc2"/>
    <property type="match status" value="6"/>
</dbReference>
<dbReference type="SUPFAM" id="SSF48726">
    <property type="entry name" value="Immunoglobulin"/>
    <property type="match status" value="7"/>
</dbReference>
<dbReference type="SMART" id="SM00409">
    <property type="entry name" value="IG"/>
    <property type="match status" value="6"/>
</dbReference>
<organism evidence="16 17">
    <name type="scientific">Myotis brandtii</name>
    <name type="common">Brandt's bat</name>
    <dbReference type="NCBI Taxonomy" id="109478"/>
    <lineage>
        <taxon>Eukaryota</taxon>
        <taxon>Metazoa</taxon>
        <taxon>Chordata</taxon>
        <taxon>Craniata</taxon>
        <taxon>Vertebrata</taxon>
        <taxon>Euteleostomi</taxon>
        <taxon>Mammalia</taxon>
        <taxon>Eutheria</taxon>
        <taxon>Laurasiatheria</taxon>
        <taxon>Chiroptera</taxon>
        <taxon>Yangochiroptera</taxon>
        <taxon>Vespertilionidae</taxon>
        <taxon>Myotis</taxon>
    </lineage>
</organism>
<dbReference type="SUPFAM" id="SSF49265">
    <property type="entry name" value="Fibronectin type III"/>
    <property type="match status" value="2"/>
</dbReference>
<feature type="transmembrane region" description="Helical" evidence="13">
    <location>
        <begin position="1160"/>
        <end position="1185"/>
    </location>
</feature>
<dbReference type="Pfam" id="PF07679">
    <property type="entry name" value="I-set"/>
    <property type="match status" value="1"/>
</dbReference>
<feature type="domain" description="Ig-like" evidence="14">
    <location>
        <begin position="488"/>
        <end position="599"/>
    </location>
</feature>
<keyword evidence="6 13" id="KW-1133">Transmembrane helix</keyword>
<keyword evidence="17" id="KW-1185">Reference proteome</keyword>
<dbReference type="Proteomes" id="UP000052978">
    <property type="component" value="Unassembled WGS sequence"/>
</dbReference>
<feature type="region of interest" description="Disordered" evidence="12">
    <location>
        <begin position="869"/>
        <end position="890"/>
    </location>
</feature>
<dbReference type="InterPro" id="IPR003599">
    <property type="entry name" value="Ig_sub"/>
</dbReference>
<dbReference type="InterPro" id="IPR036116">
    <property type="entry name" value="FN3_sf"/>
</dbReference>
<evidence type="ECO:0000256" key="9">
    <source>
        <dbReference type="ARBA" id="ARBA00023180"/>
    </source>
</evidence>
<dbReference type="Pfam" id="PF00041">
    <property type="entry name" value="fn3"/>
    <property type="match status" value="3"/>
</dbReference>
<name>S7N3E4_MYOBR</name>
<feature type="compositionally biased region" description="Low complexity" evidence="12">
    <location>
        <begin position="759"/>
        <end position="774"/>
    </location>
</feature>
<dbReference type="SMART" id="SM00060">
    <property type="entry name" value="FN3"/>
    <property type="match status" value="3"/>
</dbReference>
<keyword evidence="5" id="KW-0677">Repeat</keyword>
<dbReference type="Gene3D" id="2.60.40.10">
    <property type="entry name" value="Immunoglobulins"/>
    <property type="match status" value="10"/>
</dbReference>
<keyword evidence="9" id="KW-0325">Glycoprotein</keyword>
<dbReference type="EMBL" id="KE163022">
    <property type="protein sequence ID" value="EPQ10555.1"/>
    <property type="molecule type" value="Genomic_DNA"/>
</dbReference>
<proteinExistence type="predicted"/>
<evidence type="ECO:0000313" key="16">
    <source>
        <dbReference type="EMBL" id="EPQ10555.1"/>
    </source>
</evidence>
<feature type="domain" description="Fibronectin type-III" evidence="15">
    <location>
        <begin position="776"/>
        <end position="874"/>
    </location>
</feature>
<keyword evidence="7 13" id="KW-0472">Membrane</keyword>
<sequence>MYQRMEWILQTKETNSNDKLENLLSAGFVASVDSVMLANEPRPGFCSGNLSCRVHNLALCIRILDPYRHCYLAPYFISEPLSAAQKPGGPVVLHCSAKPVTAHITWLHNGKRLDRNLEQIKIHQGTLTILSLNPSLSGYYQCIANNSVGAVVSGPATVSIAVLGDFDSSTKHVITAEEKSAGFIGCKVPDSNPKAEVRYKIRGKWLRHSTENYLILPSGNLQILNVSLEDKGSYKCAAFNPVTHELKVEPIGQKLLVSRSSSDDFHILHPRLSQALSVLSHSPITLECVVSGVPTPQVHWLKDGQDAVAGSNWRRLYSHLATDSIDPVDAGNYSCMVGSKSGDVKHVTYMVNVLEHASISKGLQDQTVSLGATVQFTCEVRGNPSPNRTWFHNAQPIHPSPRHLTAENGLKISGVTMEDSGLYQCVADNGIGFMQSTGRLDIHKENGLKISGVTMEDSGLYQCVADNGIGFMQSTGRLDIHKDSGLKPVIITAPASTKVAAGDFVTLSCNATGVPVPVMRWYDKHGLITSHPSQVLKSKSRKSHLLRPGGFDAEPVYFVMSRGGSSSLYIQAVAQEHAGKYTCEATNEHGSTQSEAVLTVDSGLKPVIITAPASTKVAAGDFVTLSCNATGVPVPVMRWYDRHGLITSHPSQVLKSKSRKSHLLRPGGFDAEPVYFVMSRGGSSSLYIQAVAQEHAGKYTCEATNEHGSTQSEAVLTVVPLETNTKAGVVTSDAAQSEKREGSETGLSSSLPVREHLSAVESPSEKSSSGASVPEAPIILSPPQTPTADTYNLLWRAGKDGGLPINAYFVKYRKLDDGVGVVGSWHTVRVPGSENELHLTELEPSSLYEVLMVARSAAGEGQPAMLTFRTSKEKTPSSKNAQAPSPPAGIPKRPVVSEAADHFGVVLTDSSRHSGVPEAPDRPTISTASETSVYVTWIPRANGGSPITAFKVEYKRMRSSDWLVAAEDIPPSRLSVEVRSLEPGSTYKFRVIAINHHGESFRSSASRPYQVAGFPNRYSNRPVAGPHIVYTEAVSDTQIMLKWTYIPSINNNTPIQGFYIYYRPTDSDNDSDYKRDIVEGSKQWHTIGHLQPETSYDIKMQCFNEGGESEFSNVMICETKVKRVPGASEDPGRDLSTPPSSFGGGGNVGPAASPARSSDMLYLVVGCVLGVMVLILMVFIAMCLWKNRQQNTTQKYDPPGYLYQGSDINGQMVEYAPLPGTTRINGNVHGSFLSSGGLSNGCSHLHHKVPNGVRGLVNGSLNGGHYPGHTSSLARTRVDFEHPRHLVNGGGMYTAVPQTEPVECVTCRNCWNNNRCFTKTNGTFSSSPLSVVPVAAPCAQDGLEMKPLSHTKMPACQASTPPDGGPSPGESIGDEVAARPAPHTCCQDSRSEVTSESTEDAAGCHRGDSCVHSETENTILSWNPLILPPASKDCTEKTTWSPPGIPSDSPAGVLQQPQET</sequence>
<dbReference type="CDD" id="cd00063">
    <property type="entry name" value="FN3"/>
    <property type="match status" value="3"/>
</dbReference>
<evidence type="ECO:0000256" key="1">
    <source>
        <dbReference type="ARBA" id="ARBA00004162"/>
    </source>
</evidence>
<feature type="region of interest" description="Disordered" evidence="12">
    <location>
        <begin position="1422"/>
        <end position="1460"/>
    </location>
</feature>
<dbReference type="FunFam" id="2.60.40.10:FF:000205">
    <property type="entry name" value="Cell adhesion associated, oncogene regulated"/>
    <property type="match status" value="1"/>
</dbReference>
<dbReference type="FunFam" id="2.60.40.10:FF:000352">
    <property type="entry name" value="Cell adhesion molecule-related/down-regulated by oncogenes"/>
    <property type="match status" value="1"/>
</dbReference>
<comment type="subcellular location">
    <subcellularLocation>
        <location evidence="1">Cell membrane</location>
        <topology evidence="1">Single-pass membrane protein</topology>
    </subcellularLocation>
</comment>
<evidence type="ECO:0000256" key="4">
    <source>
        <dbReference type="ARBA" id="ARBA00022729"/>
    </source>
</evidence>
<reference evidence="16 17" key="1">
    <citation type="journal article" date="2013" name="Nat. Commun.">
        <title>Genome analysis reveals insights into physiology and longevity of the Brandt's bat Myotis brandtii.</title>
        <authorList>
            <person name="Seim I."/>
            <person name="Fang X."/>
            <person name="Xiong Z."/>
            <person name="Lobanov A.V."/>
            <person name="Huang Z."/>
            <person name="Ma S."/>
            <person name="Feng Y."/>
            <person name="Turanov A.A."/>
            <person name="Zhu Y."/>
            <person name="Lenz T.L."/>
            <person name="Gerashchenko M.V."/>
            <person name="Fan D."/>
            <person name="Hee Yim S."/>
            <person name="Yao X."/>
            <person name="Jordan D."/>
            <person name="Xiong Y."/>
            <person name="Ma Y."/>
            <person name="Lyapunov A.N."/>
            <person name="Chen G."/>
            <person name="Kulakova O.I."/>
            <person name="Sun Y."/>
            <person name="Lee S.G."/>
            <person name="Bronson R.T."/>
            <person name="Moskalev A.A."/>
            <person name="Sunyaev S.R."/>
            <person name="Zhang G."/>
            <person name="Krogh A."/>
            <person name="Wang J."/>
            <person name="Gladyshev V.N."/>
        </authorList>
    </citation>
    <scope>NUCLEOTIDE SEQUENCE [LARGE SCALE GENOMIC DNA]</scope>
</reference>
<dbReference type="FunFam" id="2.60.40.10:FF:000327">
    <property type="entry name" value="Cell adhesion associated, oncogene regulated"/>
    <property type="match status" value="1"/>
</dbReference>
<dbReference type="FunFam" id="2.60.40.10:FF:000273">
    <property type="entry name" value="contactin-3 isoform X1"/>
    <property type="match status" value="1"/>
</dbReference>
<feature type="region of interest" description="Disordered" evidence="12">
    <location>
        <begin position="729"/>
        <end position="784"/>
    </location>
</feature>
<evidence type="ECO:0000259" key="14">
    <source>
        <dbReference type="PROSITE" id="PS50835"/>
    </source>
</evidence>
<dbReference type="InterPro" id="IPR003598">
    <property type="entry name" value="Ig_sub2"/>
</dbReference>
<evidence type="ECO:0000256" key="3">
    <source>
        <dbReference type="ARBA" id="ARBA00022692"/>
    </source>
</evidence>
<evidence type="ECO:0000256" key="11">
    <source>
        <dbReference type="ARBA" id="ARBA00069893"/>
    </source>
</evidence>
<evidence type="ECO:0000313" key="17">
    <source>
        <dbReference type="Proteomes" id="UP000052978"/>
    </source>
</evidence>
<dbReference type="PANTHER" id="PTHR44170:SF1">
    <property type="entry name" value="CELL ADHESION MOLECULE-RELATED_DOWN-REGULATED BY ONCOGENES"/>
    <property type="match status" value="1"/>
</dbReference>
<feature type="domain" description="Ig-like" evidence="14">
    <location>
        <begin position="184"/>
        <end position="249"/>
    </location>
</feature>
<dbReference type="InterPro" id="IPR007110">
    <property type="entry name" value="Ig-like_dom"/>
</dbReference>
<dbReference type="InterPro" id="IPR013098">
    <property type="entry name" value="Ig_I-set"/>
</dbReference>
<dbReference type="InterPro" id="IPR036179">
    <property type="entry name" value="Ig-like_dom_sf"/>
</dbReference>
<evidence type="ECO:0000256" key="10">
    <source>
        <dbReference type="ARBA" id="ARBA00023319"/>
    </source>
</evidence>
<dbReference type="Pfam" id="PF13927">
    <property type="entry name" value="Ig_3"/>
    <property type="match status" value="4"/>
</dbReference>
<evidence type="ECO:0000256" key="12">
    <source>
        <dbReference type="SAM" id="MobiDB-lite"/>
    </source>
</evidence>
<dbReference type="GO" id="GO:0098609">
    <property type="term" value="P:cell-cell adhesion"/>
    <property type="evidence" value="ECO:0007669"/>
    <property type="project" value="TreeGrafter"/>
</dbReference>
<dbReference type="GO" id="GO:0007399">
    <property type="term" value="P:nervous system development"/>
    <property type="evidence" value="ECO:0007669"/>
    <property type="project" value="TreeGrafter"/>
</dbReference>
<evidence type="ECO:0000256" key="5">
    <source>
        <dbReference type="ARBA" id="ARBA00022737"/>
    </source>
</evidence>
<keyword evidence="2" id="KW-1003">Cell membrane</keyword>
<feature type="compositionally biased region" description="Polar residues" evidence="12">
    <location>
        <begin position="1386"/>
        <end position="1396"/>
    </location>
</feature>
<dbReference type="PANTHER" id="PTHR44170">
    <property type="entry name" value="PROTEIN SIDEKICK"/>
    <property type="match status" value="1"/>
</dbReference>
<dbReference type="InterPro" id="IPR013783">
    <property type="entry name" value="Ig-like_fold"/>
</dbReference>
<feature type="domain" description="Ig-like" evidence="14">
    <location>
        <begin position="74"/>
        <end position="159"/>
    </location>
</feature>
<protein>
    <recommendedName>
        <fullName evidence="11">Cell adhesion molecule-related/down-regulated by oncogenes</fullName>
    </recommendedName>
</protein>
<evidence type="ECO:0000259" key="15">
    <source>
        <dbReference type="PROSITE" id="PS50853"/>
    </source>
</evidence>
<keyword evidence="10" id="KW-0393">Immunoglobulin domain</keyword>
<dbReference type="FunFam" id="2.60.40.10:FF:000032">
    <property type="entry name" value="palladin isoform X1"/>
    <property type="match status" value="1"/>
</dbReference>
<dbReference type="PROSITE" id="PS50853">
    <property type="entry name" value="FN3"/>
    <property type="match status" value="3"/>
</dbReference>